<dbReference type="HOGENOM" id="CLU_2942104_0_0_1"/>
<proteinExistence type="predicted"/>
<evidence type="ECO:0000313" key="1">
    <source>
        <dbReference type="EMBL" id="KIJ95785.1"/>
    </source>
</evidence>
<dbReference type="Proteomes" id="UP000054477">
    <property type="component" value="Unassembled WGS sequence"/>
</dbReference>
<dbReference type="EMBL" id="KN838743">
    <property type="protein sequence ID" value="KIJ95785.1"/>
    <property type="molecule type" value="Genomic_DNA"/>
</dbReference>
<reference evidence="2" key="2">
    <citation type="submission" date="2015-01" db="EMBL/GenBank/DDBJ databases">
        <title>Evolutionary Origins and Diversification of the Mycorrhizal Mutualists.</title>
        <authorList>
            <consortium name="DOE Joint Genome Institute"/>
            <consortium name="Mycorrhizal Genomics Consortium"/>
            <person name="Kohler A."/>
            <person name="Kuo A."/>
            <person name="Nagy L.G."/>
            <person name="Floudas D."/>
            <person name="Copeland A."/>
            <person name="Barry K.W."/>
            <person name="Cichocki N."/>
            <person name="Veneault-Fourrey C."/>
            <person name="LaButti K."/>
            <person name="Lindquist E.A."/>
            <person name="Lipzen A."/>
            <person name="Lundell T."/>
            <person name="Morin E."/>
            <person name="Murat C."/>
            <person name="Riley R."/>
            <person name="Ohm R."/>
            <person name="Sun H."/>
            <person name="Tunlid A."/>
            <person name="Henrissat B."/>
            <person name="Grigoriev I.V."/>
            <person name="Hibbett D.S."/>
            <person name="Martin F."/>
        </authorList>
    </citation>
    <scope>NUCLEOTIDE SEQUENCE [LARGE SCALE GENOMIC DNA]</scope>
    <source>
        <strain evidence="2">LaAM-08-1</strain>
    </source>
</reference>
<dbReference type="AlphaFoldDB" id="A0A0C9WUA3"/>
<reference evidence="1 2" key="1">
    <citation type="submission" date="2014-04" db="EMBL/GenBank/DDBJ databases">
        <authorList>
            <consortium name="DOE Joint Genome Institute"/>
            <person name="Kuo A."/>
            <person name="Kohler A."/>
            <person name="Nagy L.G."/>
            <person name="Floudas D."/>
            <person name="Copeland A."/>
            <person name="Barry K.W."/>
            <person name="Cichocki N."/>
            <person name="Veneault-Fourrey C."/>
            <person name="LaButti K."/>
            <person name="Lindquist E.A."/>
            <person name="Lipzen A."/>
            <person name="Lundell T."/>
            <person name="Morin E."/>
            <person name="Murat C."/>
            <person name="Sun H."/>
            <person name="Tunlid A."/>
            <person name="Henrissat B."/>
            <person name="Grigoriev I.V."/>
            <person name="Hibbett D.S."/>
            <person name="Martin F."/>
            <person name="Nordberg H.P."/>
            <person name="Cantor M.N."/>
            <person name="Hua S.X."/>
        </authorList>
    </citation>
    <scope>NUCLEOTIDE SEQUENCE [LARGE SCALE GENOMIC DNA]</scope>
    <source>
        <strain evidence="1 2">LaAM-08-1</strain>
    </source>
</reference>
<protein>
    <submittedName>
        <fullName evidence="1">Uncharacterized protein</fullName>
    </submittedName>
</protein>
<organism evidence="1 2">
    <name type="scientific">Laccaria amethystina LaAM-08-1</name>
    <dbReference type="NCBI Taxonomy" id="1095629"/>
    <lineage>
        <taxon>Eukaryota</taxon>
        <taxon>Fungi</taxon>
        <taxon>Dikarya</taxon>
        <taxon>Basidiomycota</taxon>
        <taxon>Agaricomycotina</taxon>
        <taxon>Agaricomycetes</taxon>
        <taxon>Agaricomycetidae</taxon>
        <taxon>Agaricales</taxon>
        <taxon>Agaricineae</taxon>
        <taxon>Hydnangiaceae</taxon>
        <taxon>Laccaria</taxon>
    </lineage>
</organism>
<dbReference type="OrthoDB" id="2576311at2759"/>
<accession>A0A0C9WUA3</accession>
<keyword evidence="2" id="KW-1185">Reference proteome</keyword>
<sequence length="60" mass="6430">MSTVPDCTQNGSFSAFYNSLGQSPCYIATALANVCMGGSKSIRPLPLQLPQEEESMTNEN</sequence>
<evidence type="ECO:0000313" key="2">
    <source>
        <dbReference type="Proteomes" id="UP000054477"/>
    </source>
</evidence>
<name>A0A0C9WUA3_9AGAR</name>
<gene>
    <name evidence="1" type="ORF">K443DRAFT_682764</name>
</gene>